<name>A0ABX1P2A3_9CYAN</name>
<accession>A0ABX1P2A3</accession>
<sequence length="64" mass="7167">MLTAVASALNASLYFTTSVEQLPEIDEINNHDGIVYFDLTFVTAEESSDFIFFASTHYLRVLTS</sequence>
<reference evidence="1 2" key="1">
    <citation type="submission" date="2018-06" db="EMBL/GenBank/DDBJ databases">
        <title>Comparative genomics of Brasilonema spp. strains.</title>
        <authorList>
            <person name="Alvarenga D.O."/>
            <person name="Fiore M.F."/>
            <person name="Varani A.M."/>
        </authorList>
    </citation>
    <scope>NUCLEOTIDE SEQUENCE [LARGE SCALE GENOMIC DNA]</scope>
    <source>
        <strain evidence="1 2">SPC951</strain>
    </source>
</reference>
<gene>
    <name evidence="1" type="ORF">DP116_02710</name>
</gene>
<organism evidence="1 2">
    <name type="scientific">Brasilonema bromeliae SPC951</name>
    <dbReference type="NCBI Taxonomy" id="385972"/>
    <lineage>
        <taxon>Bacteria</taxon>
        <taxon>Bacillati</taxon>
        <taxon>Cyanobacteriota</taxon>
        <taxon>Cyanophyceae</taxon>
        <taxon>Nostocales</taxon>
        <taxon>Scytonemataceae</taxon>
        <taxon>Brasilonema</taxon>
        <taxon>Bromeliae group (in: Brasilonema)</taxon>
    </lineage>
</organism>
<comment type="caution">
    <text evidence="1">The sequence shown here is derived from an EMBL/GenBank/DDBJ whole genome shotgun (WGS) entry which is preliminary data.</text>
</comment>
<protein>
    <submittedName>
        <fullName evidence="1">Uncharacterized protein</fullName>
    </submittedName>
</protein>
<keyword evidence="2" id="KW-1185">Reference proteome</keyword>
<proteinExistence type="predicted"/>
<dbReference type="Proteomes" id="UP000718564">
    <property type="component" value="Unassembled WGS sequence"/>
</dbReference>
<evidence type="ECO:0000313" key="2">
    <source>
        <dbReference type="Proteomes" id="UP000718564"/>
    </source>
</evidence>
<dbReference type="EMBL" id="QMEB01000011">
    <property type="protein sequence ID" value="NMG18417.1"/>
    <property type="molecule type" value="Genomic_DNA"/>
</dbReference>
<evidence type="ECO:0000313" key="1">
    <source>
        <dbReference type="EMBL" id="NMG18417.1"/>
    </source>
</evidence>